<dbReference type="SUPFAM" id="SSF55785">
    <property type="entry name" value="PYP-like sensor domain (PAS domain)"/>
    <property type="match status" value="1"/>
</dbReference>
<dbReference type="InterPro" id="IPR000014">
    <property type="entry name" value="PAS"/>
</dbReference>
<dbReference type="EMBL" id="DTDV01000002">
    <property type="protein sequence ID" value="HGK22915.1"/>
    <property type="molecule type" value="Genomic_DNA"/>
</dbReference>
<evidence type="ECO:0000259" key="1">
    <source>
        <dbReference type="PROSITE" id="PS50113"/>
    </source>
</evidence>
<dbReference type="PANTHER" id="PTHR39966:SF3">
    <property type="entry name" value="DUF438 DOMAIN-CONTAINING PROTEIN"/>
    <property type="match status" value="1"/>
</dbReference>
<dbReference type="Pfam" id="PF13596">
    <property type="entry name" value="PAS_10"/>
    <property type="match status" value="1"/>
</dbReference>
<gene>
    <name evidence="2" type="ORF">ENU78_00445</name>
</gene>
<dbReference type="InterPro" id="IPR007380">
    <property type="entry name" value="DUF438"/>
</dbReference>
<protein>
    <submittedName>
        <fullName evidence="2">DUF438 domain-containing protein</fullName>
    </submittedName>
</protein>
<dbReference type="Gene3D" id="3.30.450.20">
    <property type="entry name" value="PAS domain"/>
    <property type="match status" value="1"/>
</dbReference>
<dbReference type="PROSITE" id="PS50113">
    <property type="entry name" value="PAC"/>
    <property type="match status" value="1"/>
</dbReference>
<sequence length="407" mass="47847">MSELFGFRKDRKEMLKELIRKIHKGEDPEKLKAQFRELFGSVTTTEIAQIEQELIQEGMPREEVMRLCEVHLAVFQEALDKDKPSAQLGHPVNILMEEHKKLIEFSDKLKKTIEELREIGDYDRGKDKILEIKEITDHFKESEKHYLREENVLFPYLEKHGITEPPAIMWMDHDKIRAIKKDLYKIVDNYNSMSFDEFIRRIGVVAIELGDMLASHFYKENNILFPMGLHVISEEEWKDIRLQFDEIGYCCFTPPDVITPIEVEKKEISSVQQGMVNLPTGSLSLIELEAILNTLPVDITFVDKNDEVRYFSETKDRIFVRTKAVIGRKVQQCHPQKSVHIVEKILEEFKKGTKDHADFWINMNGRLIYIRYFAVRDKEGNYLGTLEVTQDVTEIKKLEGERRLLDW</sequence>
<dbReference type="Pfam" id="PF01814">
    <property type="entry name" value="Hemerythrin"/>
    <property type="match status" value="1"/>
</dbReference>
<evidence type="ECO:0000313" key="2">
    <source>
        <dbReference type="EMBL" id="HGK22915.1"/>
    </source>
</evidence>
<comment type="caution">
    <text evidence="2">The sequence shown here is derived from an EMBL/GenBank/DDBJ whole genome shotgun (WGS) entry which is preliminary data.</text>
</comment>
<feature type="domain" description="PAC" evidence="1">
    <location>
        <begin position="354"/>
        <end position="404"/>
    </location>
</feature>
<dbReference type="InterPro" id="IPR035965">
    <property type="entry name" value="PAS-like_dom_sf"/>
</dbReference>
<dbReference type="GO" id="GO:0005886">
    <property type="term" value="C:plasma membrane"/>
    <property type="evidence" value="ECO:0007669"/>
    <property type="project" value="TreeGrafter"/>
</dbReference>
<dbReference type="InterPro" id="IPR012312">
    <property type="entry name" value="Hemerythrin-like"/>
</dbReference>
<accession>A0A7V3ZHK1</accession>
<dbReference type="PANTHER" id="PTHR39966">
    <property type="entry name" value="BLL2471 PROTEIN-RELATED"/>
    <property type="match status" value="1"/>
</dbReference>
<dbReference type="Pfam" id="PF04282">
    <property type="entry name" value="DUF438"/>
    <property type="match status" value="1"/>
</dbReference>
<reference evidence="2" key="1">
    <citation type="journal article" date="2020" name="mSystems">
        <title>Genome- and Community-Level Interaction Insights into Carbon Utilization and Element Cycling Functions of Hydrothermarchaeota in Hydrothermal Sediment.</title>
        <authorList>
            <person name="Zhou Z."/>
            <person name="Liu Y."/>
            <person name="Xu W."/>
            <person name="Pan J."/>
            <person name="Luo Z.H."/>
            <person name="Li M."/>
        </authorList>
    </citation>
    <scope>NUCLEOTIDE SEQUENCE [LARGE SCALE GENOMIC DNA]</scope>
    <source>
        <strain evidence="2">SpSt-70</strain>
    </source>
</reference>
<dbReference type="AlphaFoldDB" id="A0A7V3ZHK1"/>
<dbReference type="InterPro" id="IPR000700">
    <property type="entry name" value="PAS-assoc_C"/>
</dbReference>
<dbReference type="Gene3D" id="1.20.120.520">
    <property type="entry name" value="nmb1532 protein domain like"/>
    <property type="match status" value="1"/>
</dbReference>
<organism evidence="2">
    <name type="scientific">Dictyoglomus thermophilum</name>
    <dbReference type="NCBI Taxonomy" id="14"/>
    <lineage>
        <taxon>Bacteria</taxon>
        <taxon>Pseudomonadati</taxon>
        <taxon>Dictyoglomota</taxon>
        <taxon>Dictyoglomia</taxon>
        <taxon>Dictyoglomales</taxon>
        <taxon>Dictyoglomaceae</taxon>
        <taxon>Dictyoglomus</taxon>
    </lineage>
</organism>
<dbReference type="RefSeq" id="WP_149123316.1">
    <property type="nucleotide sequence ID" value="NZ_VTFL01000010.1"/>
</dbReference>
<name>A0A7V3ZHK1_DICTH</name>
<proteinExistence type="predicted"/>
<dbReference type="NCBIfam" id="TIGR00229">
    <property type="entry name" value="sensory_box"/>
    <property type="match status" value="1"/>
</dbReference>